<dbReference type="PRINTS" id="PR00032">
    <property type="entry name" value="HTHARAC"/>
</dbReference>
<reference evidence="11 12" key="1">
    <citation type="submission" date="2017-08" db="EMBL/GenBank/DDBJ databases">
        <title>Substantial Increase in Enzyme Production by Combined Drug-Resistance Mutations in Paenibacillus agaridevorans.</title>
        <authorList>
            <person name="Tanaka Y."/>
            <person name="Funane K."/>
            <person name="Hosaka T."/>
            <person name="Shiwa Y."/>
            <person name="Fujita N."/>
            <person name="Miyazaki T."/>
            <person name="Yoshikawa H."/>
            <person name="Murakami K."/>
            <person name="Kasahara K."/>
            <person name="Inaoka T."/>
            <person name="Hiraga Y."/>
            <person name="Ochi K."/>
        </authorList>
    </citation>
    <scope>NUCLEOTIDE SEQUENCE [LARGE SCALE GENOMIC DNA]</scope>
    <source>
        <strain evidence="11 12">T-3040</strain>
    </source>
</reference>
<dbReference type="InterPro" id="IPR009057">
    <property type="entry name" value="Homeodomain-like_sf"/>
</dbReference>
<name>A0A2R5EYY5_9BACL</name>
<gene>
    <name evidence="11" type="ORF">PAT3040_03189</name>
</gene>
<proteinExistence type="predicted"/>
<evidence type="ECO:0000256" key="6">
    <source>
        <dbReference type="ARBA" id="ARBA00023125"/>
    </source>
</evidence>
<evidence type="ECO:0000259" key="10">
    <source>
        <dbReference type="PROSITE" id="PS50110"/>
    </source>
</evidence>
<evidence type="ECO:0000256" key="2">
    <source>
        <dbReference type="ARBA" id="ARBA00022490"/>
    </source>
</evidence>
<comment type="subcellular location">
    <subcellularLocation>
        <location evidence="1">Cytoplasm</location>
    </subcellularLocation>
</comment>
<dbReference type="PANTHER" id="PTHR42713">
    <property type="entry name" value="HISTIDINE KINASE-RELATED"/>
    <property type="match status" value="1"/>
</dbReference>
<organism evidence="11 12">
    <name type="scientific">Paenibacillus agaridevorans</name>
    <dbReference type="NCBI Taxonomy" id="171404"/>
    <lineage>
        <taxon>Bacteria</taxon>
        <taxon>Bacillati</taxon>
        <taxon>Bacillota</taxon>
        <taxon>Bacilli</taxon>
        <taxon>Bacillales</taxon>
        <taxon>Paenibacillaceae</taxon>
        <taxon>Paenibacillus</taxon>
    </lineage>
</organism>
<evidence type="ECO:0000256" key="5">
    <source>
        <dbReference type="ARBA" id="ARBA00023015"/>
    </source>
</evidence>
<dbReference type="InterPro" id="IPR018062">
    <property type="entry name" value="HTH_AraC-typ_CS"/>
</dbReference>
<dbReference type="Pfam" id="PF00072">
    <property type="entry name" value="Response_reg"/>
    <property type="match status" value="1"/>
</dbReference>
<dbReference type="GO" id="GO:0000160">
    <property type="term" value="P:phosphorelay signal transduction system"/>
    <property type="evidence" value="ECO:0007669"/>
    <property type="project" value="UniProtKB-KW"/>
</dbReference>
<evidence type="ECO:0000313" key="11">
    <source>
        <dbReference type="EMBL" id="GBG08601.1"/>
    </source>
</evidence>
<dbReference type="SUPFAM" id="SSF46689">
    <property type="entry name" value="Homeodomain-like"/>
    <property type="match status" value="2"/>
</dbReference>
<dbReference type="GO" id="GO:0043565">
    <property type="term" value="F:sequence-specific DNA binding"/>
    <property type="evidence" value="ECO:0007669"/>
    <property type="project" value="InterPro"/>
</dbReference>
<dbReference type="PROSITE" id="PS00041">
    <property type="entry name" value="HTH_ARAC_FAMILY_1"/>
    <property type="match status" value="1"/>
</dbReference>
<dbReference type="SUPFAM" id="SSF52172">
    <property type="entry name" value="CheY-like"/>
    <property type="match status" value="1"/>
</dbReference>
<keyword evidence="4" id="KW-0902">Two-component regulatory system</keyword>
<dbReference type="InterPro" id="IPR020449">
    <property type="entry name" value="Tscrpt_reg_AraC-type_HTH"/>
</dbReference>
<dbReference type="InterPro" id="IPR001789">
    <property type="entry name" value="Sig_transdc_resp-reg_receiver"/>
</dbReference>
<evidence type="ECO:0000256" key="3">
    <source>
        <dbReference type="ARBA" id="ARBA00022553"/>
    </source>
</evidence>
<dbReference type="SMART" id="SM00342">
    <property type="entry name" value="HTH_ARAC"/>
    <property type="match status" value="1"/>
</dbReference>
<dbReference type="CDD" id="cd17536">
    <property type="entry name" value="REC_YesN-like"/>
    <property type="match status" value="1"/>
</dbReference>
<dbReference type="InterPro" id="IPR011006">
    <property type="entry name" value="CheY-like_superfamily"/>
</dbReference>
<sequence>MDNQVEEKRQLIKLIIVDDEPVICQGLRYTIDWKELGVEVIGEAYDGEEALRLMEREQVDIVLTDIRMDGMDGLELSRQLARRYPDVRIIIISGYEDFYYARQAMRIGVHDYLLKPVEIDELSKAVTRMVEEMRNRSQLDGMQEIKLWLTNVARNGIAYSKEAPSSLQGSQYRIVASQLDRYQERYGELAQEQLDELREQWSGNILQMTDGRPELRSFSIFDHENLLVTLIVADHKLQAMEWEAIWDQMSRACKQPPAVYFGVSQLYEDLNETALRCAEAANLLNYYALEQATVLDSRTELVWSERRRPAALDLAQSVQLLSTALFKQSQNEMKEAVASLFAFFREQLYFLREIESAYEELLTLLRQRLRKSGITGLDSGVGGSAIDTNLFNTYESLEQAILRDMQKLFEMIEQSGGDRSYWIVEKSKRYIDEHYTQELKASEVAAWLKITPSYFSYIFKQSTGKGFTEYLNELRMERAKRLLATTHDKVFEIAAQVGYKEYKYFVSVFKTYMGMTPKKYRSMQAGNMDPG</sequence>
<dbReference type="GO" id="GO:0003700">
    <property type="term" value="F:DNA-binding transcription factor activity"/>
    <property type="evidence" value="ECO:0007669"/>
    <property type="project" value="InterPro"/>
</dbReference>
<evidence type="ECO:0000256" key="8">
    <source>
        <dbReference type="PROSITE-ProRule" id="PRU00169"/>
    </source>
</evidence>
<dbReference type="Gene3D" id="3.40.50.2300">
    <property type="match status" value="1"/>
</dbReference>
<accession>A0A2R5EYY5</accession>
<dbReference type="Gene3D" id="1.10.10.60">
    <property type="entry name" value="Homeodomain-like"/>
    <property type="match status" value="2"/>
</dbReference>
<keyword evidence="12" id="KW-1185">Reference proteome</keyword>
<comment type="caution">
    <text evidence="11">The sequence shown here is derived from an EMBL/GenBank/DDBJ whole genome shotgun (WGS) entry which is preliminary data.</text>
</comment>
<keyword evidence="3 8" id="KW-0597">Phosphoprotein</keyword>
<evidence type="ECO:0000256" key="7">
    <source>
        <dbReference type="ARBA" id="ARBA00023163"/>
    </source>
</evidence>
<evidence type="ECO:0000256" key="1">
    <source>
        <dbReference type="ARBA" id="ARBA00004496"/>
    </source>
</evidence>
<evidence type="ECO:0000259" key="9">
    <source>
        <dbReference type="PROSITE" id="PS01124"/>
    </source>
</evidence>
<dbReference type="PROSITE" id="PS01124">
    <property type="entry name" value="HTH_ARAC_FAMILY_2"/>
    <property type="match status" value="1"/>
</dbReference>
<dbReference type="InterPro" id="IPR051552">
    <property type="entry name" value="HptR"/>
</dbReference>
<keyword evidence="7" id="KW-0804">Transcription</keyword>
<dbReference type="EMBL" id="BDQX01000171">
    <property type="protein sequence ID" value="GBG08601.1"/>
    <property type="molecule type" value="Genomic_DNA"/>
</dbReference>
<feature type="domain" description="Response regulatory" evidence="10">
    <location>
        <begin position="13"/>
        <end position="130"/>
    </location>
</feature>
<evidence type="ECO:0000256" key="4">
    <source>
        <dbReference type="ARBA" id="ARBA00023012"/>
    </source>
</evidence>
<dbReference type="AlphaFoldDB" id="A0A2R5EYY5"/>
<keyword evidence="2" id="KW-0963">Cytoplasm</keyword>
<feature type="modified residue" description="4-aspartylphosphate" evidence="8">
    <location>
        <position position="65"/>
    </location>
</feature>
<feature type="domain" description="HTH araC/xylS-type" evidence="9">
    <location>
        <begin position="425"/>
        <end position="523"/>
    </location>
</feature>
<keyword evidence="6 11" id="KW-0238">DNA-binding</keyword>
<dbReference type="Pfam" id="PF12833">
    <property type="entry name" value="HTH_18"/>
    <property type="match status" value="1"/>
</dbReference>
<dbReference type="SMART" id="SM00448">
    <property type="entry name" value="REC"/>
    <property type="match status" value="1"/>
</dbReference>
<dbReference type="RefSeq" id="WP_181376648.1">
    <property type="nucleotide sequence ID" value="NZ_BDQX01000171.1"/>
</dbReference>
<evidence type="ECO:0000313" key="12">
    <source>
        <dbReference type="Proteomes" id="UP000245202"/>
    </source>
</evidence>
<dbReference type="GO" id="GO:0005737">
    <property type="term" value="C:cytoplasm"/>
    <property type="evidence" value="ECO:0007669"/>
    <property type="project" value="UniProtKB-SubCell"/>
</dbReference>
<dbReference type="Proteomes" id="UP000245202">
    <property type="component" value="Unassembled WGS sequence"/>
</dbReference>
<protein>
    <submittedName>
        <fullName evidence="11">DNA-binding response regulator</fullName>
    </submittedName>
</protein>
<dbReference type="InterPro" id="IPR018060">
    <property type="entry name" value="HTH_AraC"/>
</dbReference>
<dbReference type="PROSITE" id="PS50110">
    <property type="entry name" value="RESPONSE_REGULATORY"/>
    <property type="match status" value="1"/>
</dbReference>
<dbReference type="PANTHER" id="PTHR42713:SF3">
    <property type="entry name" value="TRANSCRIPTIONAL REGULATORY PROTEIN HPTR"/>
    <property type="match status" value="1"/>
</dbReference>
<keyword evidence="5" id="KW-0805">Transcription regulation</keyword>